<evidence type="ECO:0000313" key="1">
    <source>
        <dbReference type="EMBL" id="AAT43791.1"/>
    </source>
</evidence>
<proteinExistence type="predicted"/>
<reference evidence="1 3" key="1">
    <citation type="journal article" date="2004" name="Proc. Natl. Acad. Sci. U.S.A.">
        <title>Genome sequence of Picrophilus torridus and its implications for life around pH 0.</title>
        <authorList>
            <person name="Futterer O."/>
            <person name="Angelov A."/>
            <person name="Liesegang H."/>
            <person name="Gottschalk G."/>
            <person name="Schleper C."/>
            <person name="Schepers B."/>
            <person name="Dock C."/>
            <person name="Antranikian G."/>
            <person name="Liebl W."/>
        </authorList>
    </citation>
    <scope>NUCLEOTIDE SEQUENCE [LARGE SCALE GENOMIC DNA]</scope>
    <source>
        <strain evidence="3">ATCC 700027 / DSM 9790 / JCM 10055 / NBRC 100828</strain>
        <strain evidence="1">DSM 9790</strain>
    </source>
</reference>
<accession>A0A8G2FX61</accession>
<dbReference type="AlphaFoldDB" id="Q6KZR1"/>
<dbReference type="HOGENOM" id="CLU_192650_0_0_2"/>
<dbReference type="Proteomes" id="UP000000438">
    <property type="component" value="Chromosome"/>
</dbReference>
<dbReference type="EMBL" id="FWYE01000002">
    <property type="protein sequence ID" value="SMD31142.1"/>
    <property type="molecule type" value="Genomic_DNA"/>
</dbReference>
<organism evidence="1 3">
    <name type="scientific">Picrophilus torridus (strain ATCC 700027 / DSM 9790 / JCM 10055 / NBRC 100828 / KAW 2/3)</name>
    <dbReference type="NCBI Taxonomy" id="1122961"/>
    <lineage>
        <taxon>Archaea</taxon>
        <taxon>Methanobacteriati</taxon>
        <taxon>Thermoplasmatota</taxon>
        <taxon>Thermoplasmata</taxon>
        <taxon>Thermoplasmatales</taxon>
        <taxon>Picrophilaceae</taxon>
        <taxon>Picrophilus</taxon>
    </lineage>
</organism>
<dbReference type="STRING" id="263820.PTO1206"/>
<dbReference type="PaxDb" id="263820-PTO1206"/>
<sequence>MDSIKKVKYIEDKDVTLVLFYRLNFSGKNCGYAKIFPGNKTDGFEIYMEAYDCDYNENDIEKIYQRLINEIESGEIEL</sequence>
<dbReference type="EMBL" id="AE017261">
    <property type="protein sequence ID" value="AAT43791.1"/>
    <property type="molecule type" value="Genomic_DNA"/>
</dbReference>
<dbReference type="Proteomes" id="UP000192315">
    <property type="component" value="Unassembled WGS sequence"/>
</dbReference>
<evidence type="ECO:0000313" key="2">
    <source>
        <dbReference type="EMBL" id="SMD31142.1"/>
    </source>
</evidence>
<gene>
    <name evidence="1" type="ordered locus">PTO1206</name>
    <name evidence="2" type="ORF">SAMN02745355_1063</name>
</gene>
<dbReference type="InParanoid" id="Q6KZR1"/>
<dbReference type="eggNOG" id="arCOG05391">
    <property type="taxonomic scope" value="Archaea"/>
</dbReference>
<dbReference type="KEGG" id="pto:PTO1206"/>
<reference evidence="2 4" key="3">
    <citation type="submission" date="2017-04" db="EMBL/GenBank/DDBJ databases">
        <authorList>
            <person name="Varghese N."/>
            <person name="Submissions S."/>
        </authorList>
    </citation>
    <scope>NUCLEOTIDE SEQUENCE [LARGE SCALE GENOMIC DNA]</scope>
    <source>
        <strain evidence="2 4">DSM 9789</strain>
    </source>
</reference>
<protein>
    <submittedName>
        <fullName evidence="1">Uncharacterized protein</fullName>
    </submittedName>
</protein>
<reference evidence="1" key="2">
    <citation type="submission" date="2004-02" db="EMBL/GenBank/DDBJ databases">
        <authorList>
            <person name="Fuetterer O."/>
            <person name="Angelov A."/>
            <person name="Liesegang H."/>
            <person name="Gottschalk G."/>
            <person name="Schleper C."/>
            <person name="Schepers B."/>
            <person name="Dock C."/>
            <person name="Antranikian G."/>
            <person name="Liebl W."/>
        </authorList>
    </citation>
    <scope>NUCLEOTIDE SEQUENCE</scope>
    <source>
        <strain evidence="1">DSM 9790</strain>
    </source>
</reference>
<accession>Q6KZR1</accession>
<evidence type="ECO:0000313" key="4">
    <source>
        <dbReference type="Proteomes" id="UP000192315"/>
    </source>
</evidence>
<dbReference type="OrthoDB" id="56245at2157"/>
<dbReference type="PATRIC" id="fig|263820.9.peg.1253"/>
<dbReference type="RefSeq" id="WP_011178007.1">
    <property type="nucleotide sequence ID" value="NC_005877.1"/>
</dbReference>
<keyword evidence="4" id="KW-1185">Reference proteome</keyword>
<name>Q6KZR1_PICTO</name>
<evidence type="ECO:0000313" key="3">
    <source>
        <dbReference type="Proteomes" id="UP000000438"/>
    </source>
</evidence>
<dbReference type="GeneID" id="2844303"/>